<evidence type="ECO:0000256" key="4">
    <source>
        <dbReference type="ARBA" id="ARBA00022692"/>
    </source>
</evidence>
<evidence type="ECO:0000256" key="1">
    <source>
        <dbReference type="ARBA" id="ARBA00004651"/>
    </source>
</evidence>
<keyword evidence="2" id="KW-1003">Cell membrane</keyword>
<proteinExistence type="inferred from homology"/>
<dbReference type="InterPro" id="IPR033479">
    <property type="entry name" value="dCache_1"/>
</dbReference>
<evidence type="ECO:0000256" key="6">
    <source>
        <dbReference type="ARBA" id="ARBA00023136"/>
    </source>
</evidence>
<dbReference type="Pfam" id="PF00015">
    <property type="entry name" value="MCPsignal"/>
    <property type="match status" value="1"/>
</dbReference>
<dbReference type="InterPro" id="IPR004089">
    <property type="entry name" value="MCPsignal_dom"/>
</dbReference>
<dbReference type="Gene3D" id="3.30.450.20">
    <property type="entry name" value="PAS domain"/>
    <property type="match status" value="2"/>
</dbReference>
<dbReference type="SUPFAM" id="SSF58104">
    <property type="entry name" value="Methyl-accepting chemotaxis protein (MCP) signaling domain"/>
    <property type="match status" value="1"/>
</dbReference>
<dbReference type="PROSITE" id="PS50111">
    <property type="entry name" value="CHEMOTAXIS_TRANSDUC_2"/>
    <property type="match status" value="1"/>
</dbReference>
<dbReference type="CDD" id="cd12913">
    <property type="entry name" value="PDC1_MCP_like"/>
    <property type="match status" value="1"/>
</dbReference>
<reference evidence="11 12" key="1">
    <citation type="submission" date="2019-05" db="EMBL/GenBank/DDBJ databases">
        <title>Arcobacter sp. nov., isolated from sea sediment.</title>
        <authorList>
            <person name="Kim W."/>
        </authorList>
    </citation>
    <scope>NUCLEOTIDE SEQUENCE [LARGE SCALE GENOMIC DNA]</scope>
    <source>
        <strain evidence="11 12">CAU 1517</strain>
    </source>
</reference>
<evidence type="ECO:0000256" key="3">
    <source>
        <dbReference type="ARBA" id="ARBA00022500"/>
    </source>
</evidence>
<dbReference type="SUPFAM" id="SSF103190">
    <property type="entry name" value="Sensory domain-like"/>
    <property type="match status" value="1"/>
</dbReference>
<dbReference type="Proteomes" id="UP000308901">
    <property type="component" value="Unassembled WGS sequence"/>
</dbReference>
<dbReference type="Gene3D" id="1.10.287.950">
    <property type="entry name" value="Methyl-accepting chemotaxis protein"/>
    <property type="match status" value="1"/>
</dbReference>
<evidence type="ECO:0000256" key="5">
    <source>
        <dbReference type="ARBA" id="ARBA00022989"/>
    </source>
</evidence>
<keyword evidence="5 9" id="KW-1133">Transmembrane helix</keyword>
<evidence type="ECO:0000313" key="12">
    <source>
        <dbReference type="Proteomes" id="UP000308901"/>
    </source>
</evidence>
<dbReference type="EMBL" id="VANU01000001">
    <property type="protein sequence ID" value="TLP41131.1"/>
    <property type="molecule type" value="Genomic_DNA"/>
</dbReference>
<evidence type="ECO:0000313" key="11">
    <source>
        <dbReference type="EMBL" id="TLP41131.1"/>
    </source>
</evidence>
<dbReference type="PANTHER" id="PTHR43531">
    <property type="entry name" value="PROTEIN ICFG"/>
    <property type="match status" value="1"/>
</dbReference>
<dbReference type="RefSeq" id="WP_138151533.1">
    <property type="nucleotide sequence ID" value="NZ_VANU01000001.1"/>
</dbReference>
<feature type="domain" description="Methyl-accepting transducer" evidence="10">
    <location>
        <begin position="462"/>
        <end position="691"/>
    </location>
</feature>
<evidence type="ECO:0000256" key="2">
    <source>
        <dbReference type="ARBA" id="ARBA00022475"/>
    </source>
</evidence>
<keyword evidence="12" id="KW-1185">Reference proteome</keyword>
<gene>
    <name evidence="11" type="ORF">FDK22_03665</name>
</gene>
<dbReference type="GO" id="GO:0005886">
    <property type="term" value="C:plasma membrane"/>
    <property type="evidence" value="ECO:0007669"/>
    <property type="project" value="UniProtKB-SubCell"/>
</dbReference>
<feature type="transmembrane region" description="Helical" evidence="9">
    <location>
        <begin position="283"/>
        <end position="306"/>
    </location>
</feature>
<comment type="similarity">
    <text evidence="7">Belongs to the methyl-accepting chemotaxis (MCP) protein family.</text>
</comment>
<protein>
    <submittedName>
        <fullName evidence="11">Methyl-accepting chemotaxis protein</fullName>
    </submittedName>
</protein>
<keyword evidence="4 9" id="KW-0812">Transmembrane</keyword>
<organism evidence="11 12">
    <name type="scientific">Arcobacter arenosus</name>
    <dbReference type="NCBI Taxonomy" id="2576037"/>
    <lineage>
        <taxon>Bacteria</taxon>
        <taxon>Pseudomonadati</taxon>
        <taxon>Campylobacterota</taxon>
        <taxon>Epsilonproteobacteria</taxon>
        <taxon>Campylobacterales</taxon>
        <taxon>Arcobacteraceae</taxon>
        <taxon>Arcobacter</taxon>
    </lineage>
</organism>
<dbReference type="InterPro" id="IPR029151">
    <property type="entry name" value="Sensor-like_sf"/>
</dbReference>
<dbReference type="Pfam" id="PF02743">
    <property type="entry name" value="dCache_1"/>
    <property type="match status" value="1"/>
</dbReference>
<keyword evidence="6 9" id="KW-0472">Membrane</keyword>
<dbReference type="PANTHER" id="PTHR43531:SF11">
    <property type="entry name" value="METHYL-ACCEPTING CHEMOTAXIS PROTEIN 3"/>
    <property type="match status" value="1"/>
</dbReference>
<dbReference type="GO" id="GO:0006935">
    <property type="term" value="P:chemotaxis"/>
    <property type="evidence" value="ECO:0007669"/>
    <property type="project" value="UniProtKB-KW"/>
</dbReference>
<comment type="subcellular location">
    <subcellularLocation>
        <location evidence="1">Cell membrane</location>
        <topology evidence="1">Multi-pass membrane protein</topology>
    </subcellularLocation>
</comment>
<evidence type="ECO:0000259" key="10">
    <source>
        <dbReference type="PROSITE" id="PS50111"/>
    </source>
</evidence>
<evidence type="ECO:0000256" key="7">
    <source>
        <dbReference type="ARBA" id="ARBA00029447"/>
    </source>
</evidence>
<sequence>MNKNSIKFKLLSLVLVSIFFSFAILGFFNAQGNYNSQDINLKRNSVELAIQTSKFINEYLESKVKILETISKNMPKDKNFNYGNKTIEKYLKIGSDSGGFEQLYIGVEKNGNFLNSLGEQRTPETTKYDARKRGWYIQAVKEGKGGVTPPYIDFSTSKLVVSVFAPVLLDGKTIGVVGSDIFIDTIVDTILKVKLDGGDLIAYLVDENNKIIIHKDKKLLDKKDLFLEQINTKEKNSFAEVNYNNDEKLIAYSTIDTTKWKIVLNLDKSSYYEAINNSVIEEVFLYLVLLVVILAIIFFSLLKILAPLVKLQDGFKYFFRYLKGDENDIKKIDVKSKCEFGFMAEKINIEMESISEGINQDRELINNVKDVVSHIKSGKLDIKVEKSTSNKSLNELKDILNDMIETINENVNSDINPILSHLEEYSNLDFRNTIPNANGNVSKGLNNLCEIINKMLQENKNNGELLGENAKTLLQNVDILNKSSNETAVSLEETAAALEEITSTVSSNTNRITEMGVHSNELSVSIKKGQELANFTVTSMDEINEQTQAIAEAITVIDQIAFQTNILSLNAAVEAATAGEAGKGFAVVAQEVRNLASRSAEAAKEIKELVESATQKTNNGKQIADEMIKGYSQLNENILKTTKAITEISDSSKEQKISIEQINDVVNKLDQQTQNNASVANQTHSVAIQTSNIAQEILDAVNEKKFKDK</sequence>
<accession>A0A5R8Y5M6</accession>
<dbReference type="CDD" id="cd11386">
    <property type="entry name" value="MCP_signal"/>
    <property type="match status" value="1"/>
</dbReference>
<keyword evidence="3" id="KW-0145">Chemotaxis</keyword>
<comment type="caution">
    <text evidence="11">The sequence shown here is derived from an EMBL/GenBank/DDBJ whole genome shotgun (WGS) entry which is preliminary data.</text>
</comment>
<name>A0A5R8Y5M6_9BACT</name>
<keyword evidence="8" id="KW-0807">Transducer</keyword>
<dbReference type="InterPro" id="IPR051310">
    <property type="entry name" value="MCP_chemotaxis"/>
</dbReference>
<dbReference type="OrthoDB" id="5348717at2"/>
<evidence type="ECO:0000256" key="8">
    <source>
        <dbReference type="PROSITE-ProRule" id="PRU00284"/>
    </source>
</evidence>
<dbReference type="SMART" id="SM00283">
    <property type="entry name" value="MA"/>
    <property type="match status" value="1"/>
</dbReference>
<evidence type="ECO:0000256" key="9">
    <source>
        <dbReference type="SAM" id="Phobius"/>
    </source>
</evidence>
<dbReference type="GO" id="GO:0007165">
    <property type="term" value="P:signal transduction"/>
    <property type="evidence" value="ECO:0007669"/>
    <property type="project" value="UniProtKB-KW"/>
</dbReference>
<dbReference type="AlphaFoldDB" id="A0A5R8Y5M6"/>